<evidence type="ECO:0000313" key="1">
    <source>
        <dbReference type="EMBL" id="JAI06679.1"/>
    </source>
</evidence>
<proteinExistence type="predicted"/>
<dbReference type="EMBL" id="GBXM01001899">
    <property type="protein sequence ID" value="JAI06679.1"/>
    <property type="molecule type" value="Transcribed_RNA"/>
</dbReference>
<reference evidence="1" key="2">
    <citation type="journal article" date="2015" name="Fish Shellfish Immunol.">
        <title>Early steps in the European eel (Anguilla anguilla)-Vibrio vulnificus interaction in the gills: Role of the RtxA13 toxin.</title>
        <authorList>
            <person name="Callol A."/>
            <person name="Pajuelo D."/>
            <person name="Ebbesson L."/>
            <person name="Teles M."/>
            <person name="MacKenzie S."/>
            <person name="Amaro C."/>
        </authorList>
    </citation>
    <scope>NUCLEOTIDE SEQUENCE</scope>
</reference>
<reference evidence="1" key="1">
    <citation type="submission" date="2014-11" db="EMBL/GenBank/DDBJ databases">
        <authorList>
            <person name="Amaro Gonzalez C."/>
        </authorList>
    </citation>
    <scope>NUCLEOTIDE SEQUENCE</scope>
</reference>
<organism evidence="1">
    <name type="scientific">Anguilla anguilla</name>
    <name type="common">European freshwater eel</name>
    <name type="synonym">Muraena anguilla</name>
    <dbReference type="NCBI Taxonomy" id="7936"/>
    <lineage>
        <taxon>Eukaryota</taxon>
        <taxon>Metazoa</taxon>
        <taxon>Chordata</taxon>
        <taxon>Craniata</taxon>
        <taxon>Vertebrata</taxon>
        <taxon>Euteleostomi</taxon>
        <taxon>Actinopterygii</taxon>
        <taxon>Neopterygii</taxon>
        <taxon>Teleostei</taxon>
        <taxon>Anguilliformes</taxon>
        <taxon>Anguillidae</taxon>
        <taxon>Anguilla</taxon>
    </lineage>
</organism>
<name>A0A0E9XY99_ANGAN</name>
<dbReference type="AlphaFoldDB" id="A0A0E9XY99"/>
<protein>
    <submittedName>
        <fullName evidence="1">Uncharacterized protein</fullName>
    </submittedName>
</protein>
<sequence>MNIDFFKCRKETNENELFSWWVSATMWPRNTTTL</sequence>
<accession>A0A0E9XY99</accession>